<dbReference type="PIRSF" id="PIRSF003113">
    <property type="entry name" value="BolA"/>
    <property type="match status" value="1"/>
</dbReference>
<name>A0A973A7W0_9GAMM</name>
<accession>A0A973A7W0</accession>
<dbReference type="PANTHER" id="PTHR46229:SF4">
    <property type="entry name" value="ACID STRESS PROTEIN IBAG"/>
    <property type="match status" value="1"/>
</dbReference>
<dbReference type="Gene3D" id="3.30.300.90">
    <property type="entry name" value="BolA-like"/>
    <property type="match status" value="1"/>
</dbReference>
<dbReference type="AlphaFoldDB" id="A0A973A7W0"/>
<evidence type="ECO:0000313" key="4">
    <source>
        <dbReference type="Proteomes" id="UP000754644"/>
    </source>
</evidence>
<dbReference type="PANTHER" id="PTHR46229">
    <property type="entry name" value="BOLA TRANSCRIPTION REGULATOR"/>
    <property type="match status" value="1"/>
</dbReference>
<dbReference type="SUPFAM" id="SSF82657">
    <property type="entry name" value="BolA-like"/>
    <property type="match status" value="1"/>
</dbReference>
<evidence type="ECO:0000256" key="1">
    <source>
        <dbReference type="ARBA" id="ARBA00005578"/>
    </source>
</evidence>
<dbReference type="Proteomes" id="UP000754644">
    <property type="component" value="Unassembled WGS sequence"/>
</dbReference>
<dbReference type="InterPro" id="IPR002634">
    <property type="entry name" value="BolA"/>
</dbReference>
<reference evidence="3" key="1">
    <citation type="submission" date="2020-05" db="EMBL/GenBank/DDBJ databases">
        <title>Sulfur intermediates as new biogeochemical hubs in an aquatic model microbial ecosystem.</title>
        <authorList>
            <person name="Vigneron A."/>
        </authorList>
    </citation>
    <scope>NUCLEOTIDE SEQUENCE</scope>
    <source>
        <strain evidence="3">Bin.250</strain>
    </source>
</reference>
<dbReference type="InterPro" id="IPR036065">
    <property type="entry name" value="BolA-like_sf"/>
</dbReference>
<dbReference type="Pfam" id="PF01722">
    <property type="entry name" value="BolA"/>
    <property type="match status" value="1"/>
</dbReference>
<protein>
    <submittedName>
        <fullName evidence="3">BolA/IbaG family iron-sulfur metabolism protein</fullName>
    </submittedName>
</protein>
<gene>
    <name evidence="3" type="ORF">HQ497_07105</name>
</gene>
<sequence>MNEKEIRTLLIAGLRDSEIELQAEGNKISLVLVTEQFSGLSRVKRQQLVYKLLDQKISSGEIHAVTMRCLTPAERNNVA</sequence>
<comment type="caution">
    <text evidence="3">The sequence shown here is derived from an EMBL/GenBank/DDBJ whole genome shotgun (WGS) entry which is preliminary data.</text>
</comment>
<dbReference type="InterPro" id="IPR050961">
    <property type="entry name" value="BolA/IbaG_stress_morph_reg"/>
</dbReference>
<evidence type="ECO:0000256" key="2">
    <source>
        <dbReference type="RuleBase" id="RU003860"/>
    </source>
</evidence>
<proteinExistence type="inferred from homology"/>
<organism evidence="3 4">
    <name type="scientific">SAR86 cluster bacterium</name>
    <dbReference type="NCBI Taxonomy" id="2030880"/>
    <lineage>
        <taxon>Bacteria</taxon>
        <taxon>Pseudomonadati</taxon>
        <taxon>Pseudomonadota</taxon>
        <taxon>Gammaproteobacteria</taxon>
        <taxon>SAR86 cluster</taxon>
    </lineage>
</organism>
<comment type="similarity">
    <text evidence="1 2">Belongs to the BolA/IbaG family.</text>
</comment>
<evidence type="ECO:0000313" key="3">
    <source>
        <dbReference type="EMBL" id="NQV65114.1"/>
    </source>
</evidence>
<dbReference type="EMBL" id="JABMOJ010000265">
    <property type="protein sequence ID" value="NQV65114.1"/>
    <property type="molecule type" value="Genomic_DNA"/>
</dbReference>